<evidence type="ECO:0000313" key="2">
    <source>
        <dbReference type="Proteomes" id="UP000026960"/>
    </source>
</evidence>
<dbReference type="Proteomes" id="UP000026960">
    <property type="component" value="Chromosome 12"/>
</dbReference>
<accession>A0A0D3HSW3</accession>
<protein>
    <submittedName>
        <fullName evidence="1">Uncharacterized protein</fullName>
    </submittedName>
</protein>
<keyword evidence="2" id="KW-1185">Reference proteome</keyword>
<dbReference type="Gramene" id="OBART12G07150.1">
    <property type="protein sequence ID" value="OBART12G07150.1"/>
    <property type="gene ID" value="OBART12G07150"/>
</dbReference>
<dbReference type="PaxDb" id="65489-OBART12G07150.1"/>
<dbReference type="HOGENOM" id="CLU_1725086_0_0_1"/>
<name>A0A0D3HSW3_9ORYZ</name>
<dbReference type="AlphaFoldDB" id="A0A0D3HSW3"/>
<dbReference type="EnsemblPlants" id="OBART12G07150.1">
    <property type="protein sequence ID" value="OBART12G07150.1"/>
    <property type="gene ID" value="OBART12G07150"/>
</dbReference>
<proteinExistence type="predicted"/>
<reference evidence="1" key="1">
    <citation type="journal article" date="2009" name="Rice">
        <title>De Novo Next Generation Sequencing of Plant Genomes.</title>
        <authorList>
            <person name="Rounsley S."/>
            <person name="Marri P.R."/>
            <person name="Yu Y."/>
            <person name="He R."/>
            <person name="Sisneros N."/>
            <person name="Goicoechea J.L."/>
            <person name="Lee S.J."/>
            <person name="Angelova A."/>
            <person name="Kudrna D."/>
            <person name="Luo M."/>
            <person name="Affourtit J."/>
            <person name="Desany B."/>
            <person name="Knight J."/>
            <person name="Niazi F."/>
            <person name="Egholm M."/>
            <person name="Wing R.A."/>
        </authorList>
    </citation>
    <scope>NUCLEOTIDE SEQUENCE [LARGE SCALE GENOMIC DNA]</scope>
    <source>
        <strain evidence="1">cv. IRGC 105608</strain>
    </source>
</reference>
<evidence type="ECO:0000313" key="1">
    <source>
        <dbReference type="EnsemblPlants" id="OBART12G07150.1"/>
    </source>
</evidence>
<reference evidence="1" key="2">
    <citation type="submission" date="2015-03" db="UniProtKB">
        <authorList>
            <consortium name="EnsemblPlants"/>
        </authorList>
    </citation>
    <scope>IDENTIFICATION</scope>
</reference>
<organism evidence="1">
    <name type="scientific">Oryza barthii</name>
    <dbReference type="NCBI Taxonomy" id="65489"/>
    <lineage>
        <taxon>Eukaryota</taxon>
        <taxon>Viridiplantae</taxon>
        <taxon>Streptophyta</taxon>
        <taxon>Embryophyta</taxon>
        <taxon>Tracheophyta</taxon>
        <taxon>Spermatophyta</taxon>
        <taxon>Magnoliopsida</taxon>
        <taxon>Liliopsida</taxon>
        <taxon>Poales</taxon>
        <taxon>Poaceae</taxon>
        <taxon>BOP clade</taxon>
        <taxon>Oryzoideae</taxon>
        <taxon>Oryzeae</taxon>
        <taxon>Oryzinae</taxon>
        <taxon>Oryza</taxon>
    </lineage>
</organism>
<sequence>MAIDPVQHTSHVTLLTGPSPRTKRIMAAKIPDLHSASSTVVLPSHVLFMCYSQNLQTAVCLSMIWLWRPVTPRHAPICWVWMFYDHRHIFLKAMSTMPSFSLSCLQVDSTGRNGDRDLLGGVTLEVQCWCGILGVVPIGSASMDRLWQDLGD</sequence>